<feature type="binding site" evidence="9">
    <location>
        <begin position="249"/>
        <end position="255"/>
    </location>
    <ligand>
        <name>GTP</name>
        <dbReference type="ChEBI" id="CHEBI:37565"/>
    </ligand>
</feature>
<dbReference type="PANTHER" id="PTHR42714:SF2">
    <property type="entry name" value="TRNA MODIFICATION GTPASE GTPBP3, MITOCHONDRIAL"/>
    <property type="match status" value="1"/>
</dbReference>
<feature type="binding site" evidence="9">
    <location>
        <begin position="230"/>
        <end position="235"/>
    </location>
    <ligand>
        <name>GTP</name>
        <dbReference type="ChEBI" id="CHEBI:37565"/>
    </ligand>
</feature>
<keyword evidence="3 9" id="KW-0479">Metal-binding</keyword>
<dbReference type="GO" id="GO:0030488">
    <property type="term" value="P:tRNA methylation"/>
    <property type="evidence" value="ECO:0007669"/>
    <property type="project" value="TreeGrafter"/>
</dbReference>
<feature type="binding site" evidence="9">
    <location>
        <position position="230"/>
    </location>
    <ligand>
        <name>K(+)</name>
        <dbReference type="ChEBI" id="CHEBI:29103"/>
    </ligand>
</feature>
<name>C7LK67_KARMS</name>
<dbReference type="Gene3D" id="3.30.1360.120">
    <property type="entry name" value="Probable tRNA modification gtpase trme, domain 1"/>
    <property type="match status" value="1"/>
</dbReference>
<evidence type="ECO:0000256" key="6">
    <source>
        <dbReference type="ARBA" id="ARBA00022842"/>
    </source>
</evidence>
<evidence type="ECO:0000256" key="7">
    <source>
        <dbReference type="ARBA" id="ARBA00022958"/>
    </source>
</evidence>
<keyword evidence="6 9" id="KW-0460">Magnesium</keyword>
<comment type="similarity">
    <text evidence="1 9 10">Belongs to the TRAFAC class TrmE-Era-EngA-EngB-Septin-like GTPase superfamily. TrmE GTPase family.</text>
</comment>
<protein>
    <recommendedName>
        <fullName evidence="9">tRNA modification GTPase MnmE</fullName>
        <ecNumber evidence="9">3.6.-.-</ecNumber>
    </recommendedName>
</protein>
<reference evidence="12 13" key="1">
    <citation type="journal article" date="2009" name="Proc. Natl. Acad. Sci. U.S.A.">
        <title>Convergent evolution of metabolic roles in bacterial co-symbionts of insects.</title>
        <authorList>
            <person name="McCutcheon J.P."/>
            <person name="McDonald B.R."/>
            <person name="Moran N.A."/>
        </authorList>
    </citation>
    <scope>NUCLEOTIDE SEQUENCE [LARGE SCALE GENOMIC DNA]</scope>
    <source>
        <strain evidence="12 13">SMDSEM</strain>
    </source>
</reference>
<evidence type="ECO:0000256" key="1">
    <source>
        <dbReference type="ARBA" id="ARBA00011043"/>
    </source>
</evidence>
<keyword evidence="8 9" id="KW-0342">GTP-binding</keyword>
<comment type="subunit">
    <text evidence="9">Homodimer. Heterotetramer of two MnmE and two MnmG subunits.</text>
</comment>
<feature type="binding site" evidence="9">
    <location>
        <position position="24"/>
    </location>
    <ligand>
        <name>(6S)-5-formyl-5,6,7,8-tetrahydrofolate</name>
        <dbReference type="ChEBI" id="CHEBI:57457"/>
    </ligand>
</feature>
<dbReference type="SUPFAM" id="SSF52540">
    <property type="entry name" value="P-loop containing nucleoside triphosphate hydrolases"/>
    <property type="match status" value="1"/>
</dbReference>
<dbReference type="EC" id="3.6.-.-" evidence="9"/>
<dbReference type="CDD" id="cd04164">
    <property type="entry name" value="trmE"/>
    <property type="match status" value="1"/>
</dbReference>
<keyword evidence="4 9" id="KW-0547">Nucleotide-binding</keyword>
<dbReference type="GO" id="GO:0003924">
    <property type="term" value="F:GTPase activity"/>
    <property type="evidence" value="ECO:0007669"/>
    <property type="project" value="UniProtKB-UniRule"/>
</dbReference>
<evidence type="ECO:0000256" key="8">
    <source>
        <dbReference type="ARBA" id="ARBA00023134"/>
    </source>
</evidence>
<feature type="binding site" evidence="9">
    <location>
        <position position="249"/>
    </location>
    <ligand>
        <name>K(+)</name>
        <dbReference type="ChEBI" id="CHEBI:29103"/>
    </ligand>
</feature>
<dbReference type="STRING" id="595499.SMDSEM_114"/>
<dbReference type="GO" id="GO:0005829">
    <property type="term" value="C:cytosol"/>
    <property type="evidence" value="ECO:0007669"/>
    <property type="project" value="TreeGrafter"/>
</dbReference>
<dbReference type="NCBIfam" id="NF003661">
    <property type="entry name" value="PRK05291.1-3"/>
    <property type="match status" value="1"/>
</dbReference>
<dbReference type="InterPro" id="IPR027266">
    <property type="entry name" value="TrmE/GcvT-like"/>
</dbReference>
<evidence type="ECO:0000256" key="9">
    <source>
        <dbReference type="HAMAP-Rule" id="MF_00379"/>
    </source>
</evidence>
<dbReference type="InterPro" id="IPR027417">
    <property type="entry name" value="P-loop_NTPase"/>
</dbReference>
<evidence type="ECO:0000256" key="10">
    <source>
        <dbReference type="RuleBase" id="RU003313"/>
    </source>
</evidence>
<sequence length="461" mass="52693">MLKEKDTIVAIATPSGYGAIAVIRMSGKNSLKIINNIFVSISLKKKLSENSINLGFIKIKKKIIDKVLILVFKKPKSYTGEDVVEISCHGSMYIQNKILSIIIDQGARLANPGEFTLRAFINGKIDLCQAESILDIVNSETLFSHELAINQMRGNISNIIKNLRKKIIDLLSLIELELDFSEENLFVLNKREFQKILDNIIKKINDLIKSFKIGNALKNGILVSIIGCTNVGKSTLFNKILKDERSIVSNIAGTTRNYIEENLIINGIKFRFIDTAGINNKTKDYIEKLGIKKTYKNIKKSDLILYVFDCLNEEIIMKNLKSLQEKYPKKKIFILINKYDLIKKNKKKINLRNYQDKDIFHISAKYGYGIKNLLDEITFFSKKITSLKENSIIITQTRHYENLKKAIFYLYKVKEDLEKSISPEFLYISLQTALECLGQIIGEVTNEDILSNIFSKFCIGK</sequence>
<comment type="cofactor">
    <cofactor evidence="9">
        <name>K(+)</name>
        <dbReference type="ChEBI" id="CHEBI:29103"/>
    </cofactor>
    <text evidence="9">Binds 1 potassium ion per subunit.</text>
</comment>
<evidence type="ECO:0000313" key="13">
    <source>
        <dbReference type="Proteomes" id="UP000008074"/>
    </source>
</evidence>
<gene>
    <name evidence="9" type="primary">mnmE</name>
    <name evidence="9 12" type="synonym">trmE</name>
    <name evidence="12" type="ordered locus">SMDSEM_114</name>
</gene>
<keyword evidence="2 9" id="KW-0819">tRNA processing</keyword>
<feature type="binding site" evidence="9">
    <location>
        <position position="85"/>
    </location>
    <ligand>
        <name>(6S)-5-formyl-5,6,7,8-tetrahydrofolate</name>
        <dbReference type="ChEBI" id="CHEBI:57457"/>
    </ligand>
</feature>
<comment type="function">
    <text evidence="9">Exhibits a very high intrinsic GTPase hydrolysis rate. Involved in the addition of a carboxymethylaminomethyl (cmnm) group at the wobble position (U34) of certain tRNAs, forming tRNA-cmnm(5)s(2)U34.</text>
</comment>
<dbReference type="PRINTS" id="PR00326">
    <property type="entry name" value="GTP1OBG"/>
</dbReference>
<dbReference type="InterPro" id="IPR005225">
    <property type="entry name" value="Small_GTP-bd"/>
</dbReference>
<dbReference type="InterPro" id="IPR027368">
    <property type="entry name" value="MnmE_dom2"/>
</dbReference>
<keyword evidence="5 9" id="KW-0378">Hydrolase</keyword>
<feature type="binding site" evidence="9">
    <location>
        <begin position="274"/>
        <end position="277"/>
    </location>
    <ligand>
        <name>GTP</name>
        <dbReference type="ChEBI" id="CHEBI:37565"/>
    </ligand>
</feature>
<dbReference type="InterPro" id="IPR018948">
    <property type="entry name" value="GTP-bd_TrmE_N"/>
</dbReference>
<dbReference type="EMBL" id="CP001605">
    <property type="protein sequence ID" value="ACU52829.1"/>
    <property type="molecule type" value="Genomic_DNA"/>
</dbReference>
<dbReference type="HOGENOM" id="CLU_019624_4_1_10"/>
<evidence type="ECO:0000259" key="11">
    <source>
        <dbReference type="PROSITE" id="PS51709"/>
    </source>
</evidence>
<dbReference type="SUPFAM" id="SSF116878">
    <property type="entry name" value="TrmE connector domain"/>
    <property type="match status" value="1"/>
</dbReference>
<organism evidence="12 13">
    <name type="scientific">Karelsulcia muelleri (strain SMDSEM)</name>
    <name type="common">Sulcia muelleri</name>
    <dbReference type="NCBI Taxonomy" id="595499"/>
    <lineage>
        <taxon>Bacteria</taxon>
        <taxon>Pseudomonadati</taxon>
        <taxon>Bacteroidota</taxon>
        <taxon>Flavobacteriia</taxon>
        <taxon>Flavobacteriales</taxon>
        <taxon>Candidatus Karelsulcia</taxon>
    </lineage>
</organism>
<dbReference type="Proteomes" id="UP000008074">
    <property type="component" value="Chromosome"/>
</dbReference>
<dbReference type="HAMAP" id="MF_00379">
    <property type="entry name" value="GTPase_MnmE"/>
    <property type="match status" value="1"/>
</dbReference>
<dbReference type="Pfam" id="PF10396">
    <property type="entry name" value="TrmE_N"/>
    <property type="match status" value="1"/>
</dbReference>
<feature type="binding site" evidence="9">
    <location>
        <position position="255"/>
    </location>
    <ligand>
        <name>Mg(2+)</name>
        <dbReference type="ChEBI" id="CHEBI:18420"/>
    </ligand>
</feature>
<dbReference type="PANTHER" id="PTHR42714">
    <property type="entry name" value="TRNA MODIFICATION GTPASE GTPBP3"/>
    <property type="match status" value="1"/>
</dbReference>
<evidence type="ECO:0000256" key="5">
    <source>
        <dbReference type="ARBA" id="ARBA00022801"/>
    </source>
</evidence>
<accession>C7LK67</accession>
<dbReference type="GO" id="GO:0042802">
    <property type="term" value="F:identical protein binding"/>
    <property type="evidence" value="ECO:0007669"/>
    <property type="project" value="UniProtKB-ARBA"/>
</dbReference>
<dbReference type="NCBIfam" id="TIGR00450">
    <property type="entry name" value="mnmE_trmE_thdF"/>
    <property type="match status" value="1"/>
</dbReference>
<comment type="subcellular location">
    <subcellularLocation>
        <location evidence="9">Cytoplasm</location>
    </subcellularLocation>
</comment>
<dbReference type="Pfam" id="PF12631">
    <property type="entry name" value="MnmE_helical"/>
    <property type="match status" value="1"/>
</dbReference>
<dbReference type="InterPro" id="IPR004520">
    <property type="entry name" value="GTPase_MnmE"/>
</dbReference>
<comment type="caution">
    <text evidence="9">Lacks conserved residue(s) required for the propagation of feature annotation.</text>
</comment>
<dbReference type="InterPro" id="IPR006073">
    <property type="entry name" value="GTP-bd"/>
</dbReference>
<feature type="binding site" evidence="9">
    <location>
        <position position="254"/>
    </location>
    <ligand>
        <name>K(+)</name>
        <dbReference type="ChEBI" id="CHEBI:29103"/>
    </ligand>
</feature>
<feature type="binding site" evidence="9">
    <location>
        <position position="234"/>
    </location>
    <ligand>
        <name>Mg(2+)</name>
        <dbReference type="ChEBI" id="CHEBI:18420"/>
    </ligand>
</feature>
<dbReference type="Gene3D" id="1.20.120.430">
    <property type="entry name" value="tRNA modification GTPase MnmE domain 2"/>
    <property type="match status" value="1"/>
</dbReference>
<dbReference type="Gene3D" id="3.40.50.300">
    <property type="entry name" value="P-loop containing nucleotide triphosphate hydrolases"/>
    <property type="match status" value="1"/>
</dbReference>
<evidence type="ECO:0000313" key="12">
    <source>
        <dbReference type="EMBL" id="ACU52829.1"/>
    </source>
</evidence>
<dbReference type="FunFam" id="3.30.1360.120:FF:000003">
    <property type="entry name" value="tRNA modification GTPase MnmE"/>
    <property type="match status" value="1"/>
</dbReference>
<dbReference type="AlphaFoldDB" id="C7LK67"/>
<dbReference type="CDD" id="cd14858">
    <property type="entry name" value="TrmE_N"/>
    <property type="match status" value="1"/>
</dbReference>
<dbReference type="GO" id="GO:0005525">
    <property type="term" value="F:GTP binding"/>
    <property type="evidence" value="ECO:0007669"/>
    <property type="project" value="UniProtKB-UniRule"/>
</dbReference>
<dbReference type="InterPro" id="IPR031168">
    <property type="entry name" value="G_TrmE"/>
</dbReference>
<dbReference type="PROSITE" id="PS51709">
    <property type="entry name" value="G_TRME"/>
    <property type="match status" value="1"/>
</dbReference>
<feature type="domain" description="TrmE-type G" evidence="11">
    <location>
        <begin position="220"/>
        <end position="382"/>
    </location>
</feature>
<keyword evidence="7 9" id="KW-0630">Potassium</keyword>
<proteinExistence type="inferred from homology"/>
<dbReference type="GO" id="GO:0046872">
    <property type="term" value="F:metal ion binding"/>
    <property type="evidence" value="ECO:0007669"/>
    <property type="project" value="UniProtKB-KW"/>
</dbReference>
<dbReference type="GO" id="GO:0002098">
    <property type="term" value="P:tRNA wobble uridine modification"/>
    <property type="evidence" value="ECO:0007669"/>
    <property type="project" value="TreeGrafter"/>
</dbReference>
<feature type="binding site" evidence="9">
    <location>
        <position position="124"/>
    </location>
    <ligand>
        <name>(6S)-5-formyl-5,6,7,8-tetrahydrofolate</name>
        <dbReference type="ChEBI" id="CHEBI:57457"/>
    </ligand>
</feature>
<dbReference type="NCBIfam" id="TIGR00231">
    <property type="entry name" value="small_GTP"/>
    <property type="match status" value="1"/>
</dbReference>
<evidence type="ECO:0000256" key="2">
    <source>
        <dbReference type="ARBA" id="ARBA00022694"/>
    </source>
</evidence>
<feature type="binding site" evidence="9">
    <location>
        <position position="251"/>
    </location>
    <ligand>
        <name>K(+)</name>
        <dbReference type="ChEBI" id="CHEBI:29103"/>
    </ligand>
</feature>
<dbReference type="Pfam" id="PF01926">
    <property type="entry name" value="MMR_HSR1"/>
    <property type="match status" value="1"/>
</dbReference>
<feature type="binding site" evidence="9">
    <location>
        <position position="461"/>
    </location>
    <ligand>
        <name>(6S)-5-formyl-5,6,7,8-tetrahydrofolate</name>
        <dbReference type="ChEBI" id="CHEBI:57457"/>
    </ligand>
</feature>
<evidence type="ECO:0000256" key="4">
    <source>
        <dbReference type="ARBA" id="ARBA00022741"/>
    </source>
</evidence>
<keyword evidence="9" id="KW-0963">Cytoplasm</keyword>
<dbReference type="InterPro" id="IPR025867">
    <property type="entry name" value="MnmE_helical"/>
</dbReference>
<dbReference type="KEGG" id="sms:SMDSEM_114"/>
<evidence type="ECO:0000256" key="3">
    <source>
        <dbReference type="ARBA" id="ARBA00022723"/>
    </source>
</evidence>